<comment type="caution">
    <text evidence="2">The sequence shown here is derived from an EMBL/GenBank/DDBJ whole genome shotgun (WGS) entry which is preliminary data.</text>
</comment>
<name>A0A2S9YUC8_9BACT</name>
<feature type="transmembrane region" description="Helical" evidence="1">
    <location>
        <begin position="161"/>
        <end position="179"/>
    </location>
</feature>
<protein>
    <recommendedName>
        <fullName evidence="4">Yip1 domain-containing protein</fullName>
    </recommendedName>
</protein>
<sequence>MNPRGRAPGSAIFANLPARVTLPLAALSVAWASVAIDLPDLDTIRRWIIRIIELIVLGGIGLAVVISLAFIGAWVLSHLRQPKAEDQPRITWMSHAALWSSFVPVALTAVAAGGMFVPVLKPLMLKVFAYAVATAGVSWLVCIAALIVGGGKPELSRVRRGLLLAGTPFYCLAVWLSRFL</sequence>
<evidence type="ECO:0000313" key="2">
    <source>
        <dbReference type="EMBL" id="PRQ08698.1"/>
    </source>
</evidence>
<dbReference type="RefSeq" id="WP_106088631.1">
    <property type="nucleotide sequence ID" value="NZ_PVNL01000037.1"/>
</dbReference>
<proteinExistence type="predicted"/>
<accession>A0A2S9YUC8</accession>
<feature type="transmembrane region" description="Helical" evidence="1">
    <location>
        <begin position="20"/>
        <end position="39"/>
    </location>
</feature>
<keyword evidence="1" id="KW-1133">Transmembrane helix</keyword>
<dbReference type="EMBL" id="PVNL01000037">
    <property type="protein sequence ID" value="PRQ08698.1"/>
    <property type="molecule type" value="Genomic_DNA"/>
</dbReference>
<dbReference type="AlphaFoldDB" id="A0A2S9YUC8"/>
<keyword evidence="1" id="KW-0472">Membrane</keyword>
<dbReference type="Proteomes" id="UP000238823">
    <property type="component" value="Unassembled WGS sequence"/>
</dbReference>
<evidence type="ECO:0000256" key="1">
    <source>
        <dbReference type="SAM" id="Phobius"/>
    </source>
</evidence>
<feature type="transmembrane region" description="Helical" evidence="1">
    <location>
        <begin position="96"/>
        <end position="120"/>
    </location>
</feature>
<evidence type="ECO:0000313" key="3">
    <source>
        <dbReference type="Proteomes" id="UP000238823"/>
    </source>
</evidence>
<gene>
    <name evidence="2" type="ORF">ENSA7_15980</name>
</gene>
<dbReference type="OrthoDB" id="5513520at2"/>
<reference evidence="2 3" key="1">
    <citation type="submission" date="2018-03" db="EMBL/GenBank/DDBJ databases">
        <title>Draft Genome Sequences of the Obligatory Marine Myxobacteria Enhygromyxa salina SWB007.</title>
        <authorList>
            <person name="Poehlein A."/>
            <person name="Moghaddam J.A."/>
            <person name="Harms H."/>
            <person name="Alanjari M."/>
            <person name="Koenig G.M."/>
            <person name="Daniel R."/>
            <person name="Schaeberle T.F."/>
        </authorList>
    </citation>
    <scope>NUCLEOTIDE SEQUENCE [LARGE SCALE GENOMIC DNA]</scope>
    <source>
        <strain evidence="2 3">SWB007</strain>
    </source>
</reference>
<keyword evidence="1" id="KW-0812">Transmembrane</keyword>
<feature type="transmembrane region" description="Helical" evidence="1">
    <location>
        <begin position="127"/>
        <end position="149"/>
    </location>
</feature>
<feature type="transmembrane region" description="Helical" evidence="1">
    <location>
        <begin position="51"/>
        <end position="76"/>
    </location>
</feature>
<organism evidence="2 3">
    <name type="scientific">Enhygromyxa salina</name>
    <dbReference type="NCBI Taxonomy" id="215803"/>
    <lineage>
        <taxon>Bacteria</taxon>
        <taxon>Pseudomonadati</taxon>
        <taxon>Myxococcota</taxon>
        <taxon>Polyangia</taxon>
        <taxon>Nannocystales</taxon>
        <taxon>Nannocystaceae</taxon>
        <taxon>Enhygromyxa</taxon>
    </lineage>
</organism>
<evidence type="ECO:0008006" key="4">
    <source>
        <dbReference type="Google" id="ProtNLM"/>
    </source>
</evidence>